<keyword evidence="4 8" id="KW-0812">Transmembrane</keyword>
<feature type="transmembrane region" description="Helical" evidence="8">
    <location>
        <begin position="131"/>
        <end position="149"/>
    </location>
</feature>
<dbReference type="InterPro" id="IPR005829">
    <property type="entry name" value="Sugar_transporter_CS"/>
</dbReference>
<dbReference type="PANTHER" id="PTHR48022:SF15">
    <property type="entry name" value="ALPHA-GLUCOSIDE TRANSPORTER, PUTATIVE (AFU_ORTHOLOGUE AFUA_5G00500)-RELATED"/>
    <property type="match status" value="1"/>
</dbReference>
<feature type="transmembrane region" description="Helical" evidence="8">
    <location>
        <begin position="51"/>
        <end position="77"/>
    </location>
</feature>
<dbReference type="InterPro" id="IPR036259">
    <property type="entry name" value="MFS_trans_sf"/>
</dbReference>
<dbReference type="Pfam" id="PF00083">
    <property type="entry name" value="Sugar_tr"/>
    <property type="match status" value="1"/>
</dbReference>
<dbReference type="PROSITE" id="PS50850">
    <property type="entry name" value="MFS"/>
    <property type="match status" value="1"/>
</dbReference>
<feature type="domain" description="Major facilitator superfamily (MFS) profile" evidence="9">
    <location>
        <begin position="54"/>
        <end position="499"/>
    </location>
</feature>
<evidence type="ECO:0000256" key="5">
    <source>
        <dbReference type="ARBA" id="ARBA00022989"/>
    </source>
</evidence>
<gene>
    <name evidence="10" type="ORF">DNG_09910</name>
</gene>
<dbReference type="GO" id="GO:0005351">
    <property type="term" value="F:carbohydrate:proton symporter activity"/>
    <property type="evidence" value="ECO:0007669"/>
    <property type="project" value="TreeGrafter"/>
</dbReference>
<dbReference type="EMBL" id="ONZQ02000019">
    <property type="protein sequence ID" value="SPO07216.1"/>
    <property type="molecule type" value="Genomic_DNA"/>
</dbReference>
<evidence type="ECO:0000313" key="11">
    <source>
        <dbReference type="Proteomes" id="UP001187682"/>
    </source>
</evidence>
<dbReference type="InterPro" id="IPR005828">
    <property type="entry name" value="MFS_sugar_transport-like"/>
</dbReference>
<feature type="transmembrane region" description="Helical" evidence="8">
    <location>
        <begin position="229"/>
        <end position="251"/>
    </location>
</feature>
<dbReference type="Gene3D" id="1.20.1250.20">
    <property type="entry name" value="MFS general substrate transporter like domains"/>
    <property type="match status" value="1"/>
</dbReference>
<dbReference type="PANTHER" id="PTHR48022">
    <property type="entry name" value="PLASTIDIC GLUCOSE TRANSPORTER 4"/>
    <property type="match status" value="1"/>
</dbReference>
<feature type="transmembrane region" description="Helical" evidence="8">
    <location>
        <begin position="346"/>
        <end position="370"/>
    </location>
</feature>
<evidence type="ECO:0000256" key="6">
    <source>
        <dbReference type="ARBA" id="ARBA00023136"/>
    </source>
</evidence>
<feature type="transmembrane region" description="Helical" evidence="8">
    <location>
        <begin position="476"/>
        <end position="495"/>
    </location>
</feature>
<evidence type="ECO:0000313" key="10">
    <source>
        <dbReference type="EMBL" id="SPO07216.1"/>
    </source>
</evidence>
<dbReference type="AlphaFoldDB" id="A0AAE8SZR0"/>
<evidence type="ECO:0000256" key="1">
    <source>
        <dbReference type="ARBA" id="ARBA00004141"/>
    </source>
</evidence>
<comment type="subcellular location">
    <subcellularLocation>
        <location evidence="1">Membrane</location>
        <topology evidence="1">Multi-pass membrane protein</topology>
    </subcellularLocation>
</comment>
<comment type="similarity">
    <text evidence="2 7">Belongs to the major facilitator superfamily. Sugar transporter (TC 2.A.1.1) family.</text>
</comment>
<proteinExistence type="inferred from homology"/>
<reference evidence="10" key="1">
    <citation type="submission" date="2018-03" db="EMBL/GenBank/DDBJ databases">
        <authorList>
            <person name="Guldener U."/>
        </authorList>
    </citation>
    <scope>NUCLEOTIDE SEQUENCE</scope>
</reference>
<evidence type="ECO:0000256" key="4">
    <source>
        <dbReference type="ARBA" id="ARBA00022692"/>
    </source>
</evidence>
<feature type="transmembrane region" description="Helical" evidence="8">
    <location>
        <begin position="155"/>
        <end position="177"/>
    </location>
</feature>
<feature type="transmembrane region" description="Helical" evidence="8">
    <location>
        <begin position="189"/>
        <end position="209"/>
    </location>
</feature>
<keyword evidence="3 7" id="KW-0813">Transport</keyword>
<dbReference type="GO" id="GO:0016020">
    <property type="term" value="C:membrane"/>
    <property type="evidence" value="ECO:0007669"/>
    <property type="project" value="UniProtKB-SubCell"/>
</dbReference>
<dbReference type="FunFam" id="1.20.1250.20:FF:000078">
    <property type="entry name" value="MFS maltose transporter, putative"/>
    <property type="match status" value="1"/>
</dbReference>
<sequence>MSTIKSDNIAQELERDPYLSIEANEKEKASTEMAQLAWKEQLQQLWVSKRAAAACLACSMGAVLVGYDMTMIGSIIANVEFVQQFGVYHSESETWTLPASTQLYWTVIQYVCAMAAAVTSGALNDTFGRRPVFICIVFCTFAGAIIELVAPSWKIFIIAKVLFGGAMGLMQGTIPAYVSELAPRHLRGFLLALFNFWIVLGSFIGSGVLEGTSGVEGAWSWKGAIVSQIPLGALTLTVFICLVPESPYYLVSRSRMDAARASLLRLRKNEPGYNVDEDLADVSESLSRPLQGKATKQASYLELFQGPNLRRTLIACLPMAMQHFLGFSLCGTYLPYFLSLSGVDRPFVITVISTAVSTLATLCAVALIEVVGRRPQYIFGSSSILPCLLCIGILGFIEPTSAVMTGVSALCIIWAFFWYLSVGAVGWVIAGEMATPRLRPKTVGVAAMANSLINMGWSIAIPYLVNAENANLGPKVGLVFFAPSVCFAVVAFFMIPETKGKSFQQLDQLFEARTPARRF</sequence>
<evidence type="ECO:0000256" key="3">
    <source>
        <dbReference type="ARBA" id="ARBA00022448"/>
    </source>
</evidence>
<dbReference type="InterPro" id="IPR020846">
    <property type="entry name" value="MFS_dom"/>
</dbReference>
<feature type="transmembrane region" description="Helical" evidence="8">
    <location>
        <begin position="442"/>
        <end position="464"/>
    </location>
</feature>
<evidence type="ECO:0000256" key="8">
    <source>
        <dbReference type="SAM" id="Phobius"/>
    </source>
</evidence>
<evidence type="ECO:0000256" key="7">
    <source>
        <dbReference type="RuleBase" id="RU003346"/>
    </source>
</evidence>
<name>A0AAE8SZR0_9PEZI</name>
<feature type="transmembrane region" description="Helical" evidence="8">
    <location>
        <begin position="313"/>
        <end position="334"/>
    </location>
</feature>
<protein>
    <recommendedName>
        <fullName evidence="9">Major facilitator superfamily (MFS) profile domain-containing protein</fullName>
    </recommendedName>
</protein>
<evidence type="ECO:0000256" key="2">
    <source>
        <dbReference type="ARBA" id="ARBA00010992"/>
    </source>
</evidence>
<accession>A0AAE8SZR0</accession>
<keyword evidence="6 8" id="KW-0472">Membrane</keyword>
<feature type="transmembrane region" description="Helical" evidence="8">
    <location>
        <begin position="103"/>
        <end position="124"/>
    </location>
</feature>
<keyword evidence="11" id="KW-1185">Reference proteome</keyword>
<keyword evidence="5 8" id="KW-1133">Transmembrane helix</keyword>
<feature type="transmembrane region" description="Helical" evidence="8">
    <location>
        <begin position="403"/>
        <end position="430"/>
    </location>
</feature>
<feature type="transmembrane region" description="Helical" evidence="8">
    <location>
        <begin position="377"/>
        <end position="397"/>
    </location>
</feature>
<organism evidence="10 11">
    <name type="scientific">Cephalotrichum gorgonifer</name>
    <dbReference type="NCBI Taxonomy" id="2041049"/>
    <lineage>
        <taxon>Eukaryota</taxon>
        <taxon>Fungi</taxon>
        <taxon>Dikarya</taxon>
        <taxon>Ascomycota</taxon>
        <taxon>Pezizomycotina</taxon>
        <taxon>Sordariomycetes</taxon>
        <taxon>Hypocreomycetidae</taxon>
        <taxon>Microascales</taxon>
        <taxon>Microascaceae</taxon>
        <taxon>Cephalotrichum</taxon>
    </lineage>
</organism>
<dbReference type="SUPFAM" id="SSF103473">
    <property type="entry name" value="MFS general substrate transporter"/>
    <property type="match status" value="1"/>
</dbReference>
<evidence type="ECO:0000259" key="9">
    <source>
        <dbReference type="PROSITE" id="PS50850"/>
    </source>
</evidence>
<dbReference type="NCBIfam" id="TIGR00879">
    <property type="entry name" value="SP"/>
    <property type="match status" value="1"/>
</dbReference>
<dbReference type="InterPro" id="IPR050360">
    <property type="entry name" value="MFS_Sugar_Transporters"/>
</dbReference>
<comment type="caution">
    <text evidence="10">The sequence shown here is derived from an EMBL/GenBank/DDBJ whole genome shotgun (WGS) entry which is preliminary data.</text>
</comment>
<dbReference type="PROSITE" id="PS00216">
    <property type="entry name" value="SUGAR_TRANSPORT_1"/>
    <property type="match status" value="1"/>
</dbReference>
<dbReference type="Proteomes" id="UP001187682">
    <property type="component" value="Unassembled WGS sequence"/>
</dbReference>
<dbReference type="InterPro" id="IPR003663">
    <property type="entry name" value="Sugar/inositol_transpt"/>
</dbReference>